<name>A0ABD0VBB6_DENTH</name>
<dbReference type="AlphaFoldDB" id="A0ABD0VBB6"/>
<gene>
    <name evidence="1" type="ORF">M5K25_012006</name>
</gene>
<keyword evidence="2" id="KW-1185">Reference proteome</keyword>
<protein>
    <submittedName>
        <fullName evidence="1">Uncharacterized protein</fullName>
    </submittedName>
</protein>
<dbReference type="PANTHER" id="PTHR36006:SF2">
    <property type="entry name" value="OS06G0704200 PROTEIN"/>
    <property type="match status" value="1"/>
</dbReference>
<dbReference type="Proteomes" id="UP001552299">
    <property type="component" value="Unassembled WGS sequence"/>
</dbReference>
<comment type="caution">
    <text evidence="1">The sequence shown here is derived from an EMBL/GenBank/DDBJ whole genome shotgun (WGS) entry which is preliminary data.</text>
</comment>
<organism evidence="1 2">
    <name type="scientific">Dendrobium thyrsiflorum</name>
    <name type="common">Pinecone-like raceme dendrobium</name>
    <name type="synonym">Orchid</name>
    <dbReference type="NCBI Taxonomy" id="117978"/>
    <lineage>
        <taxon>Eukaryota</taxon>
        <taxon>Viridiplantae</taxon>
        <taxon>Streptophyta</taxon>
        <taxon>Embryophyta</taxon>
        <taxon>Tracheophyta</taxon>
        <taxon>Spermatophyta</taxon>
        <taxon>Magnoliopsida</taxon>
        <taxon>Liliopsida</taxon>
        <taxon>Asparagales</taxon>
        <taxon>Orchidaceae</taxon>
        <taxon>Epidendroideae</taxon>
        <taxon>Malaxideae</taxon>
        <taxon>Dendrobiinae</taxon>
        <taxon>Dendrobium</taxon>
    </lineage>
</organism>
<dbReference type="EMBL" id="JANQDX010000009">
    <property type="protein sequence ID" value="KAL0919881.1"/>
    <property type="molecule type" value="Genomic_DNA"/>
</dbReference>
<evidence type="ECO:0000313" key="1">
    <source>
        <dbReference type="EMBL" id="KAL0919881.1"/>
    </source>
</evidence>
<sequence length="160" mass="17188">METLRCFGVFNSPSSTPFLHHSQHNLSSIKNLPSTTKRANCSCLPAFLAAAVLFSSPVPPEETLANIPQTLSGDDARQTRIQRPRSKKAESCTAMCVGTCIRGGAGSPGEGILNIRRISNSSSPKHQISFGGKSSLLLHLLSKAFYALQLQASGCFQERI</sequence>
<evidence type="ECO:0000313" key="2">
    <source>
        <dbReference type="Proteomes" id="UP001552299"/>
    </source>
</evidence>
<dbReference type="PANTHER" id="PTHR36006">
    <property type="entry name" value="BNAC02G25390D PROTEIN"/>
    <property type="match status" value="1"/>
</dbReference>
<proteinExistence type="predicted"/>
<reference evidence="1 2" key="1">
    <citation type="journal article" date="2024" name="Plant Biotechnol. J.">
        <title>Dendrobium thyrsiflorum genome and its molecular insights into genes involved in important horticultural traits.</title>
        <authorList>
            <person name="Chen B."/>
            <person name="Wang J.Y."/>
            <person name="Zheng P.J."/>
            <person name="Li K.L."/>
            <person name="Liang Y.M."/>
            <person name="Chen X.F."/>
            <person name="Zhang C."/>
            <person name="Zhao X."/>
            <person name="He X."/>
            <person name="Zhang G.Q."/>
            <person name="Liu Z.J."/>
            <person name="Xu Q."/>
        </authorList>
    </citation>
    <scope>NUCLEOTIDE SEQUENCE [LARGE SCALE GENOMIC DNA]</scope>
    <source>
        <strain evidence="1">GZMU011</strain>
    </source>
</reference>
<accession>A0ABD0VBB6</accession>